<dbReference type="AlphaFoldDB" id="A0AA47ADY4"/>
<reference evidence="1 2" key="1">
    <citation type="journal article" date="2021" name="Front. Microbiol.">
        <title>Bacterial Transformation of Aromatic Monomers in Softwood Black Liquor.</title>
        <authorList>
            <person name="Navas L.E."/>
            <person name="Dexter G."/>
            <person name="Liu J."/>
            <person name="Levy-Booth D."/>
            <person name="Cho M."/>
            <person name="Jang S.K."/>
            <person name="Mansfield S.D."/>
            <person name="Renneckar S."/>
            <person name="Mohn W.W."/>
            <person name="Eltis L.D."/>
        </authorList>
    </citation>
    <scope>NUCLEOTIDE SEQUENCE [LARGE SCALE GENOMIC DNA]</scope>
    <source>
        <strain evidence="1 2">GD02</strain>
    </source>
</reference>
<dbReference type="Proteomes" id="UP001162740">
    <property type="component" value="Plasmid pGD02.2.1"/>
</dbReference>
<geneLocation type="plasmid" evidence="1 2">
    <name>pGD02.2.1</name>
</geneLocation>
<name>A0AA47ADY4_RHORH</name>
<accession>A0AA47ADY4</accession>
<protein>
    <submittedName>
        <fullName evidence="1">Uncharacterized protein</fullName>
    </submittedName>
</protein>
<proteinExistence type="predicted"/>
<evidence type="ECO:0000313" key="1">
    <source>
        <dbReference type="EMBL" id="UZF48246.1"/>
    </source>
</evidence>
<organism evidence="1 2">
    <name type="scientific">Rhodococcus rhodochrous</name>
    <dbReference type="NCBI Taxonomy" id="1829"/>
    <lineage>
        <taxon>Bacteria</taxon>
        <taxon>Bacillati</taxon>
        <taxon>Actinomycetota</taxon>
        <taxon>Actinomycetes</taxon>
        <taxon>Mycobacteriales</taxon>
        <taxon>Nocardiaceae</taxon>
        <taxon>Rhodococcus</taxon>
    </lineage>
</organism>
<evidence type="ECO:0000313" key="2">
    <source>
        <dbReference type="Proteomes" id="UP001162740"/>
    </source>
</evidence>
<keyword evidence="1" id="KW-0614">Plasmid</keyword>
<dbReference type="EMBL" id="CP083975">
    <property type="protein sequence ID" value="UZF48246.1"/>
    <property type="molecule type" value="Genomic_DNA"/>
</dbReference>
<gene>
    <name evidence="1" type="ORF">KUM34_028255</name>
</gene>
<dbReference type="RefSeq" id="WP_265572796.1">
    <property type="nucleotide sequence ID" value="NZ_CP083975.1"/>
</dbReference>
<sequence length="50" mass="5616">MAYALAVQQADTREYVEDKRFYKNGETAASEYAKAQPIAEAAYAELRNAQ</sequence>